<organism evidence="1 2">
    <name type="scientific">Halalkalibacter hemicellulosilyticusJCM 9152</name>
    <dbReference type="NCBI Taxonomy" id="1236971"/>
    <lineage>
        <taxon>Bacteria</taxon>
        <taxon>Bacillati</taxon>
        <taxon>Bacillota</taxon>
        <taxon>Bacilli</taxon>
        <taxon>Bacillales</taxon>
        <taxon>Bacillaceae</taxon>
        <taxon>Halalkalibacter</taxon>
    </lineage>
</organism>
<keyword evidence="2" id="KW-1185">Reference proteome</keyword>
<evidence type="ECO:0000313" key="1">
    <source>
        <dbReference type="EMBL" id="GAE31557.1"/>
    </source>
</evidence>
<proteinExistence type="predicted"/>
<comment type="caution">
    <text evidence="1">The sequence shown here is derived from an EMBL/GenBank/DDBJ whole genome shotgun (WGS) entry which is preliminary data.</text>
</comment>
<dbReference type="Gene3D" id="1.50.10.100">
    <property type="entry name" value="Chondroitin AC/alginate lyase"/>
    <property type="match status" value="1"/>
</dbReference>
<reference evidence="1" key="1">
    <citation type="journal article" date="2014" name="Genome Announc.">
        <title>Draft Genome Sequences of Three Alkaliphilic Bacillus Strains, Bacillus wakoensis JCM 9140T, Bacillus akibai JCM 9157T, and Bacillus hemicellulosilyticus JCM 9152T.</title>
        <authorList>
            <person name="Yuki M."/>
            <person name="Oshima K."/>
            <person name="Suda W."/>
            <person name="Oshida Y."/>
            <person name="Kitamura K."/>
            <person name="Iida T."/>
            <person name="Hattori M."/>
            <person name="Ohkuma M."/>
        </authorList>
    </citation>
    <scope>NUCLEOTIDE SEQUENCE [LARGE SCALE GENOMIC DNA]</scope>
    <source>
        <strain evidence="1">JCM 9152</strain>
    </source>
</reference>
<dbReference type="PANTHER" id="PTHR38045">
    <property type="entry name" value="CHROMOSOME 1, WHOLE GENOME SHOTGUN SEQUENCE"/>
    <property type="match status" value="1"/>
</dbReference>
<accession>W4QI35</accession>
<dbReference type="Proteomes" id="UP000018895">
    <property type="component" value="Unassembled WGS sequence"/>
</dbReference>
<evidence type="ECO:0008006" key="3">
    <source>
        <dbReference type="Google" id="ProtNLM"/>
    </source>
</evidence>
<name>W4QI35_9BACI</name>
<dbReference type="Gene3D" id="2.70.98.70">
    <property type="match status" value="1"/>
</dbReference>
<sequence length="609" mass="70782">MKHEELMSKLHSYAPIENWFSSHEGKEQFFQRIQKMNTYQAILEEVKKEHVRLRESEMPNLPYSLFVLFSQTGSRKEYEAAYFERRRRLNTFALMVLLEPKNEENLANLHETIWSICNEYSWCLPAHLSNEDKSSLRLQEAKIEWRGVDLFAAETAFALTEIDVLLDSSLSPLIRKRIKEEVRRRVLKPFYHYSYHWELADHNWAAVCAGSIGSVAIYSLEDDHELATVVTKVMKAMESYLSGFYDDGACLEGYSYWQYGFGFYVYFADLLKKKTAGQIDLMQSEKVHQIALFQQKAFLIGNRTVRFSDSVATGNVWVGLTHYLHQQFSDVDIPKEEWRAKYTDDHCSRWAPVIREILWLQADIKGEPWSLESYYLEKAQWFVSRHKANGKLYAFTTKGGHNDEPHNHNDIAQCIVACGKDIFLTDLGSGEYTKRYFSKERYSYLCNGSHGHSVPIVNGHHQKAGALHRASSFQVVENDQCDEVEIEFAAAYGLEYVQQLVRSYKWKKSGSPALTIEDTYSADRPISFVSRFLTQVQKVKKEVGAVLLVGDDQCLRITYDEQLLHFSEQVLSFSNHFGEQEQVVALDFIVRRPMDESYIYFECRFEKKG</sequence>
<dbReference type="AlphaFoldDB" id="W4QI35"/>
<dbReference type="PANTHER" id="PTHR38045:SF1">
    <property type="entry name" value="HEPARINASE II_III-LIKE PROTEIN"/>
    <property type="match status" value="1"/>
</dbReference>
<protein>
    <recommendedName>
        <fullName evidence="3">Heparinase II/III-like protein</fullName>
    </recommendedName>
</protein>
<gene>
    <name evidence="1" type="ORF">JCM9152_3032</name>
</gene>
<dbReference type="EMBL" id="BAUU01000021">
    <property type="protein sequence ID" value="GAE31557.1"/>
    <property type="molecule type" value="Genomic_DNA"/>
</dbReference>
<dbReference type="SUPFAM" id="SSF48230">
    <property type="entry name" value="Chondroitin AC/alginate lyase"/>
    <property type="match status" value="1"/>
</dbReference>
<evidence type="ECO:0000313" key="2">
    <source>
        <dbReference type="Proteomes" id="UP000018895"/>
    </source>
</evidence>
<dbReference type="RefSeq" id="WP_035345395.1">
    <property type="nucleotide sequence ID" value="NZ_BAUU01000021.1"/>
</dbReference>
<dbReference type="OrthoDB" id="9793856at2"/>
<dbReference type="STRING" id="1236971.JCM9152_3032"/>
<dbReference type="InterPro" id="IPR008929">
    <property type="entry name" value="Chondroitin_lyas"/>
</dbReference>